<evidence type="ECO:0000313" key="8">
    <source>
        <dbReference type="Proteomes" id="UP000194127"/>
    </source>
</evidence>
<evidence type="ECO:0000256" key="6">
    <source>
        <dbReference type="SAM" id="Phobius"/>
    </source>
</evidence>
<keyword evidence="8" id="KW-1185">Reference proteome</keyword>
<organism evidence="7 8">
    <name type="scientific">Postia placenta MAD-698-R-SB12</name>
    <dbReference type="NCBI Taxonomy" id="670580"/>
    <lineage>
        <taxon>Eukaryota</taxon>
        <taxon>Fungi</taxon>
        <taxon>Dikarya</taxon>
        <taxon>Basidiomycota</taxon>
        <taxon>Agaricomycotina</taxon>
        <taxon>Agaricomycetes</taxon>
        <taxon>Polyporales</taxon>
        <taxon>Adustoporiaceae</taxon>
        <taxon>Rhodonia</taxon>
    </lineage>
</organism>
<dbReference type="InterPro" id="IPR019013">
    <property type="entry name" value="Vma21"/>
</dbReference>
<protein>
    <recommendedName>
        <fullName evidence="9">Vacuolar ATPase assembly integral membrane protein VMA21</fullName>
    </recommendedName>
</protein>
<sequence>VLVKLLIFSAALAIAPVASYFLSKDYLWEGNTTLAAITAIMSANTVLVAYIVMSIREERLATVKPATSHTTEESKKDR</sequence>
<name>A0A1X6MST5_9APHY</name>
<dbReference type="GO" id="GO:0031410">
    <property type="term" value="C:cytoplasmic vesicle"/>
    <property type="evidence" value="ECO:0007669"/>
    <property type="project" value="UniProtKB-KW"/>
</dbReference>
<keyword evidence="5" id="KW-0968">Cytoplasmic vesicle</keyword>
<dbReference type="Pfam" id="PF09446">
    <property type="entry name" value="VMA21"/>
    <property type="match status" value="1"/>
</dbReference>
<dbReference type="PANTHER" id="PTHR31792">
    <property type="entry name" value="VACUOLAR ATPASE ASSEMBLY INTEGRAL MEMBRANE PROTEIN VMA21"/>
    <property type="match status" value="1"/>
</dbReference>
<evidence type="ECO:0000256" key="2">
    <source>
        <dbReference type="ARBA" id="ARBA00022824"/>
    </source>
</evidence>
<dbReference type="RefSeq" id="XP_024336027.1">
    <property type="nucleotide sequence ID" value="XM_024486430.1"/>
</dbReference>
<feature type="transmembrane region" description="Helical" evidence="6">
    <location>
        <begin position="33"/>
        <end position="52"/>
    </location>
</feature>
<evidence type="ECO:0000256" key="3">
    <source>
        <dbReference type="ARBA" id="ARBA00022989"/>
    </source>
</evidence>
<evidence type="ECO:0000256" key="1">
    <source>
        <dbReference type="ARBA" id="ARBA00022692"/>
    </source>
</evidence>
<evidence type="ECO:0008006" key="9">
    <source>
        <dbReference type="Google" id="ProtNLM"/>
    </source>
</evidence>
<feature type="non-terminal residue" evidence="7">
    <location>
        <position position="1"/>
    </location>
</feature>
<dbReference type="EMBL" id="KZ110602">
    <property type="protein sequence ID" value="OSX59233.1"/>
    <property type="molecule type" value="Genomic_DNA"/>
</dbReference>
<evidence type="ECO:0000256" key="4">
    <source>
        <dbReference type="ARBA" id="ARBA00023136"/>
    </source>
</evidence>
<keyword evidence="2" id="KW-0256">Endoplasmic reticulum</keyword>
<dbReference type="Proteomes" id="UP000194127">
    <property type="component" value="Unassembled WGS sequence"/>
</dbReference>
<keyword evidence="4 6" id="KW-0472">Membrane</keyword>
<dbReference type="STRING" id="670580.A0A1X6MST5"/>
<dbReference type="AlphaFoldDB" id="A0A1X6MST5"/>
<dbReference type="GO" id="GO:0070072">
    <property type="term" value="P:vacuolar proton-transporting V-type ATPase complex assembly"/>
    <property type="evidence" value="ECO:0007669"/>
    <property type="project" value="InterPro"/>
</dbReference>
<evidence type="ECO:0000313" key="7">
    <source>
        <dbReference type="EMBL" id="OSX59233.1"/>
    </source>
</evidence>
<accession>A0A1X6MST5</accession>
<dbReference type="GeneID" id="36331379"/>
<proteinExistence type="predicted"/>
<keyword evidence="3 6" id="KW-1133">Transmembrane helix</keyword>
<dbReference type="OrthoDB" id="160405at2759"/>
<keyword evidence="1 6" id="KW-0812">Transmembrane</keyword>
<reference evidence="7" key="1">
    <citation type="submission" date="2017-04" db="EMBL/GenBank/DDBJ databases">
        <title>Genome Sequence of the Model Brown-Rot Fungus Postia placenta SB12.</title>
        <authorList>
            <consortium name="DOE Joint Genome Institute"/>
            <person name="Gaskell J."/>
            <person name="Kersten P."/>
            <person name="Larrondo L.F."/>
            <person name="Canessa P."/>
            <person name="Martinez D."/>
            <person name="Hibbett D."/>
            <person name="Schmoll M."/>
            <person name="Kubicek C.P."/>
            <person name="Martinez A.T."/>
            <person name="Yadav J."/>
            <person name="Master E."/>
            <person name="Magnuson J.K."/>
            <person name="James T."/>
            <person name="Yaver D."/>
            <person name="Berka R."/>
            <person name="Labutti K."/>
            <person name="Lipzen A."/>
            <person name="Aerts A."/>
            <person name="Barry K."/>
            <person name="Henrissat B."/>
            <person name="Blanchette R."/>
            <person name="Grigoriev I."/>
            <person name="Cullen D."/>
        </authorList>
    </citation>
    <scope>NUCLEOTIDE SEQUENCE [LARGE SCALE GENOMIC DNA]</scope>
    <source>
        <strain evidence="7">MAD-698-R-SB12</strain>
    </source>
</reference>
<gene>
    <name evidence="7" type="ORF">POSPLADRAFT_1150561</name>
</gene>
<dbReference type="GO" id="GO:0005789">
    <property type="term" value="C:endoplasmic reticulum membrane"/>
    <property type="evidence" value="ECO:0007669"/>
    <property type="project" value="TreeGrafter"/>
</dbReference>
<evidence type="ECO:0000256" key="5">
    <source>
        <dbReference type="ARBA" id="ARBA00023329"/>
    </source>
</evidence>
<dbReference type="PANTHER" id="PTHR31792:SF3">
    <property type="entry name" value="VACUOLAR ATPASE ASSEMBLY INTEGRAL MEMBRANE PROTEIN VMA21"/>
    <property type="match status" value="1"/>
</dbReference>